<keyword evidence="2" id="KW-1185">Reference proteome</keyword>
<dbReference type="AlphaFoldDB" id="A0A521FEY1"/>
<sequence>MYGDSNIVVSFLACGTTLSVCGVGHSEVHNFQVNDMFIKITTLRLKA</sequence>
<evidence type="ECO:0000313" key="1">
    <source>
        <dbReference type="EMBL" id="SMO94757.1"/>
    </source>
</evidence>
<dbReference type="Proteomes" id="UP000319040">
    <property type="component" value="Unassembled WGS sequence"/>
</dbReference>
<dbReference type="EMBL" id="FXTB01000025">
    <property type="protein sequence ID" value="SMO94757.1"/>
    <property type="molecule type" value="Genomic_DNA"/>
</dbReference>
<protein>
    <submittedName>
        <fullName evidence="1">Uncharacterized protein</fullName>
    </submittedName>
</protein>
<name>A0A521FEY1_SACCC</name>
<feature type="non-terminal residue" evidence="1">
    <location>
        <position position="47"/>
    </location>
</feature>
<gene>
    <name evidence="1" type="ORF">SAMN06265379_1256</name>
</gene>
<evidence type="ECO:0000313" key="2">
    <source>
        <dbReference type="Proteomes" id="UP000319040"/>
    </source>
</evidence>
<reference evidence="1 2" key="1">
    <citation type="submission" date="2017-05" db="EMBL/GenBank/DDBJ databases">
        <authorList>
            <person name="Varghese N."/>
            <person name="Submissions S."/>
        </authorList>
    </citation>
    <scope>NUCLEOTIDE SEQUENCE [LARGE SCALE GENOMIC DNA]</scope>
    <source>
        <strain evidence="1 2">DSM 27040</strain>
    </source>
</reference>
<organism evidence="1 2">
    <name type="scientific">Saccharicrinis carchari</name>
    <dbReference type="NCBI Taxonomy" id="1168039"/>
    <lineage>
        <taxon>Bacteria</taxon>
        <taxon>Pseudomonadati</taxon>
        <taxon>Bacteroidota</taxon>
        <taxon>Bacteroidia</taxon>
        <taxon>Marinilabiliales</taxon>
        <taxon>Marinilabiliaceae</taxon>
        <taxon>Saccharicrinis</taxon>
    </lineage>
</organism>
<accession>A0A521FEY1</accession>
<proteinExistence type="predicted"/>